<sequence length="458" mass="49043">MNIAVLDIGKTNVKAVIVEVEAGRELAARIKPNTVLTDGPYPHFDVDGIFAFLLDSLKELHAEFGFEAISVTAHGASGALLGDGGLVLPVLDYEFRYPAGVEEAYDAIRPPFGETFSPRLPGGLNLGAQLHYQKTTFPEAFGKVRTIVTYPQYWGWRLTGVAATDVTSLGCHTDLWMPRLGIFSSLVGRLGIAEKLAPVKRPSDLLGYVAGEIAERIELAGPMPVYCGIHDSNASLLPHLFQREAHFTVVSTGTWVVLFAVGGDLDHLDPERDTLANVDALGRAVPSARFMGGREFELLTGGKGTATPAAIRRVLEEHILLMPSVVPGCGPYPHARHHVLNALHGLDADETYVAASFYAALMTKTCLDLTGAAGPVIIEGPFARNMLYIEALSQAAERPVRPVGGSTGTSIGAALLTAQVPMRATPPPGTADSPFGLPESFRQYCVEWNRLVRAGAID</sequence>
<dbReference type="InterPro" id="IPR050406">
    <property type="entry name" value="FGGY_Carb_Kinase"/>
</dbReference>
<dbReference type="Pfam" id="PF21546">
    <property type="entry name" value="FGGY_C_2"/>
    <property type="match status" value="1"/>
</dbReference>
<reference evidence="5 6" key="1">
    <citation type="submission" date="2019-12" db="EMBL/GenBank/DDBJ databases">
        <authorList>
            <person name="Yuan C.-G."/>
        </authorList>
    </citation>
    <scope>NUCLEOTIDE SEQUENCE [LARGE SCALE GENOMIC DNA]</scope>
    <source>
        <strain evidence="5 6">KCTC 23863</strain>
    </source>
</reference>
<dbReference type="EMBL" id="WURB01000025">
    <property type="protein sequence ID" value="MXQ14059.1"/>
    <property type="molecule type" value="Genomic_DNA"/>
</dbReference>
<dbReference type="OrthoDB" id="9786272at2"/>
<dbReference type="Gene3D" id="3.30.420.40">
    <property type="match status" value="2"/>
</dbReference>
<accession>A0A7X3SRE9</accession>
<comment type="similarity">
    <text evidence="1">Belongs to the FGGY kinase family.</text>
</comment>
<evidence type="ECO:0000313" key="5">
    <source>
        <dbReference type="EMBL" id="MXQ14059.1"/>
    </source>
</evidence>
<evidence type="ECO:0000256" key="3">
    <source>
        <dbReference type="ARBA" id="ARBA00022777"/>
    </source>
</evidence>
<dbReference type="PANTHER" id="PTHR43095">
    <property type="entry name" value="SUGAR KINASE"/>
    <property type="match status" value="1"/>
</dbReference>
<keyword evidence="3 5" id="KW-0418">Kinase</keyword>
<organism evidence="5 6">
    <name type="scientific">Microvirga makkahensis</name>
    <dbReference type="NCBI Taxonomy" id="1128670"/>
    <lineage>
        <taxon>Bacteria</taxon>
        <taxon>Pseudomonadati</taxon>
        <taxon>Pseudomonadota</taxon>
        <taxon>Alphaproteobacteria</taxon>
        <taxon>Hyphomicrobiales</taxon>
        <taxon>Methylobacteriaceae</taxon>
        <taxon>Microvirga</taxon>
    </lineage>
</organism>
<evidence type="ECO:0000256" key="1">
    <source>
        <dbReference type="ARBA" id="ARBA00009156"/>
    </source>
</evidence>
<dbReference type="RefSeq" id="WP_160887628.1">
    <property type="nucleotide sequence ID" value="NZ_WURB01000025.1"/>
</dbReference>
<evidence type="ECO:0000259" key="4">
    <source>
        <dbReference type="Pfam" id="PF21546"/>
    </source>
</evidence>
<protein>
    <submittedName>
        <fullName evidence="5">Carbohydrate kinase</fullName>
    </submittedName>
</protein>
<keyword evidence="2" id="KW-0808">Transferase</keyword>
<name>A0A7X3SRE9_9HYPH</name>
<proteinExistence type="inferred from homology"/>
<keyword evidence="6" id="KW-1185">Reference proteome</keyword>
<dbReference type="InterPro" id="IPR049382">
    <property type="entry name" value="FGGY_C_2"/>
</dbReference>
<dbReference type="AlphaFoldDB" id="A0A7X3SRE9"/>
<dbReference type="SUPFAM" id="SSF53067">
    <property type="entry name" value="Actin-like ATPase domain"/>
    <property type="match status" value="2"/>
</dbReference>
<evidence type="ECO:0000313" key="6">
    <source>
        <dbReference type="Proteomes" id="UP000436483"/>
    </source>
</evidence>
<gene>
    <name evidence="5" type="ORF">GR328_21880</name>
</gene>
<comment type="caution">
    <text evidence="5">The sequence shown here is derived from an EMBL/GenBank/DDBJ whole genome shotgun (WGS) entry which is preliminary data.</text>
</comment>
<dbReference type="InterPro" id="IPR043129">
    <property type="entry name" value="ATPase_NBD"/>
</dbReference>
<evidence type="ECO:0000256" key="2">
    <source>
        <dbReference type="ARBA" id="ARBA00022679"/>
    </source>
</evidence>
<feature type="domain" description="Carbohydrate kinase FGGY C-terminal" evidence="4">
    <location>
        <begin position="245"/>
        <end position="418"/>
    </location>
</feature>
<dbReference type="Proteomes" id="UP000436483">
    <property type="component" value="Unassembled WGS sequence"/>
</dbReference>
<dbReference type="PANTHER" id="PTHR43095:SF3">
    <property type="entry name" value="L-XYLULOSE_3-KETO-L-GULONATE KINASE"/>
    <property type="match status" value="1"/>
</dbReference>
<reference evidence="5 6" key="2">
    <citation type="submission" date="2020-01" db="EMBL/GenBank/DDBJ databases">
        <title>Microvirga sp. nov., an arsenate reduction bacterium isolated from Tibet hotspring sediments.</title>
        <authorList>
            <person name="Xian W.-D."/>
            <person name="Li W.-J."/>
        </authorList>
    </citation>
    <scope>NUCLEOTIDE SEQUENCE [LARGE SCALE GENOMIC DNA]</scope>
    <source>
        <strain evidence="5 6">KCTC 23863</strain>
    </source>
</reference>
<dbReference type="GO" id="GO:0016301">
    <property type="term" value="F:kinase activity"/>
    <property type="evidence" value="ECO:0007669"/>
    <property type="project" value="UniProtKB-KW"/>
</dbReference>
<dbReference type="CDD" id="cd07772">
    <property type="entry name" value="ASKHA_NBD_FGGY_NaCK-like"/>
    <property type="match status" value="1"/>
</dbReference>